<reference evidence="1" key="1">
    <citation type="submission" date="2020-08" db="EMBL/GenBank/DDBJ databases">
        <title>Genome public.</title>
        <authorList>
            <person name="Liu C."/>
            <person name="Sun Q."/>
        </authorList>
    </citation>
    <scope>NUCLEOTIDE SEQUENCE</scope>
    <source>
        <strain evidence="1">H8</strain>
    </source>
</reference>
<dbReference type="GO" id="GO:0016787">
    <property type="term" value="F:hydrolase activity"/>
    <property type="evidence" value="ECO:0007669"/>
    <property type="project" value="UniProtKB-KW"/>
</dbReference>
<dbReference type="AlphaFoldDB" id="A0A926HU60"/>
<dbReference type="Gene3D" id="3.20.20.80">
    <property type="entry name" value="Glycosidases"/>
    <property type="match status" value="1"/>
</dbReference>
<dbReference type="PANTHER" id="PTHR41244">
    <property type="entry name" value="RHAMNAN SYNTHESIS F"/>
    <property type="match status" value="1"/>
</dbReference>
<dbReference type="RefSeq" id="WP_249311342.1">
    <property type="nucleotide sequence ID" value="NZ_JACRSU010000001.1"/>
</dbReference>
<name>A0A926HU60_9FIRM</name>
<dbReference type="PANTHER" id="PTHR41244:SF1">
    <property type="entry name" value="GLYCOSYLTRANSFERASE"/>
    <property type="match status" value="1"/>
</dbReference>
<gene>
    <name evidence="1" type="ORF">H8698_04555</name>
</gene>
<dbReference type="EMBL" id="JACRSU010000001">
    <property type="protein sequence ID" value="MBC8540242.1"/>
    <property type="molecule type" value="Genomic_DNA"/>
</dbReference>
<evidence type="ECO:0000313" key="1">
    <source>
        <dbReference type="EMBL" id="MBC8540242.1"/>
    </source>
</evidence>
<keyword evidence="2" id="KW-1185">Reference proteome</keyword>
<organism evidence="1 2">
    <name type="scientific">Congzhengia minquanensis</name>
    <dbReference type="NCBI Taxonomy" id="2763657"/>
    <lineage>
        <taxon>Bacteria</taxon>
        <taxon>Bacillati</taxon>
        <taxon>Bacillota</taxon>
        <taxon>Clostridia</taxon>
        <taxon>Eubacteriales</taxon>
        <taxon>Oscillospiraceae</taxon>
        <taxon>Congzhengia</taxon>
    </lineage>
</organism>
<dbReference type="InterPro" id="IPR032719">
    <property type="entry name" value="WbsX"/>
</dbReference>
<proteinExistence type="predicted"/>
<accession>A0A926HU60</accession>
<comment type="caution">
    <text evidence="1">The sequence shown here is derived from an EMBL/GenBank/DDBJ whole genome shotgun (WGS) entry which is preliminary data.</text>
</comment>
<dbReference type="Proteomes" id="UP000611762">
    <property type="component" value="Unassembled WGS sequence"/>
</dbReference>
<keyword evidence="1" id="KW-0378">Hydrolase</keyword>
<dbReference type="Pfam" id="PF14307">
    <property type="entry name" value="Glyco_tran_WbsX"/>
    <property type="match status" value="1"/>
</dbReference>
<protein>
    <submittedName>
        <fullName evidence="1">Glycoside hydrolase family 99-like domain-containing protein</fullName>
    </submittedName>
</protein>
<sequence>MNTPIYAYYFPNWHVTPQNEIWHGKGWTEWQCVKYATPRFPGHVQPKVPLWGYEDESDPNVAAKKIACALKFGISGFIFDWYWYPEIGPYRIDCLEKGFFGAENFNDFQFAVMWCNHTPIAAHPSPYFFRNQPLTAGSVTKESFFDLTEHCIHRYFKMDQYIRVDGKPYFCIYSLSELVNSLGTDTAKNIISDFRNRARAAGVGELTIAVCAPVSNEPGQEKFGRLCKEIGVDMLTTHAWYKSHENALTYEYNDYIEPTIDRMKYVQNTWGLPLCPSVMVGEDNSPRTVQSEIFDPARGYPYSPIAVNNKPESVGGAVSKMLECMHNGTFHNAFLVIESWNEWTEGSYLEPCEEYGYQMLEAIRSAASQT</sequence>
<evidence type="ECO:0000313" key="2">
    <source>
        <dbReference type="Proteomes" id="UP000611762"/>
    </source>
</evidence>